<evidence type="ECO:0000256" key="1">
    <source>
        <dbReference type="SAM" id="MobiDB-lite"/>
    </source>
</evidence>
<dbReference type="OrthoDB" id="2746456at2759"/>
<feature type="compositionally biased region" description="Polar residues" evidence="1">
    <location>
        <begin position="52"/>
        <end position="68"/>
    </location>
</feature>
<protein>
    <recommendedName>
        <fullName evidence="2">BTB domain-containing protein</fullName>
    </recommendedName>
</protein>
<sequence>MAQQHVPKQIPPPSPKLGEAQIANALLWKPRKPQKPKQQKPKVVRPGVTKFRVQNPSNLSAEPSSLTSKVPGATASSGDHKEGQQITGPQGSTEIPREPSAVNNKGTVAAEPLRDVVRDDQDSEPMEQPASAQATAAPPSIPNGPPQSQEFPLSPHVAPVQLEPVQVSSPSDDSSDDDELPEPSQLSQLVQKTRPTPEHKLRDWDEETDSDDSSEANNLMDESTQKPAKTLEKQPETVSTIPRPSPLKRNEPASPLQPFERPTQRHKESKLDFNAPENASITVGSQTSSRSSADFLRYHFHDSFLFLDGSVIVRIESAQFKLHRTTLAEHGVWFRERFEKDPDDVYGEVPVYVLDGVIEERDFVNLLKALRDAITYIHQPPDLYTHVSILRAARKLGFAKFEAWAATCLEKMFPVELHPTTTSPYSLSTRLSPIDATAIIPLARECNLGSVLKRLLCELVRTDGFGQTPASSTSTSTSTLCAPPAPSQGANTNDGVTEPPRLSTSDHLLLVQAREKLISLWMSVASPSFPPCSSSGTEAGDTATSPTCKARNPLDDINTYNQVLHRIPASPNSARMPSTTSTEAAGTSTDTEVPKSLFVAYTNDPLGGLQKLSELPWEGSDVPLSAGTGAAATPGMGYCAPCAAARRVFWDRCRVQWWEVFGRVVGC</sequence>
<feature type="domain" description="BTB" evidence="2">
    <location>
        <begin position="309"/>
        <end position="379"/>
    </location>
</feature>
<keyword evidence="4" id="KW-1185">Reference proteome</keyword>
<accession>A0A0D0B7H7</accession>
<feature type="compositionally biased region" description="Basic and acidic residues" evidence="1">
    <location>
        <begin position="262"/>
        <end position="271"/>
    </location>
</feature>
<feature type="region of interest" description="Disordered" evidence="1">
    <location>
        <begin position="29"/>
        <end position="286"/>
    </location>
</feature>
<evidence type="ECO:0000313" key="3">
    <source>
        <dbReference type="EMBL" id="KIK59430.1"/>
    </source>
</evidence>
<proteinExistence type="predicted"/>
<feature type="compositionally biased region" description="Polar residues" evidence="1">
    <location>
        <begin position="277"/>
        <end position="286"/>
    </location>
</feature>
<dbReference type="InterPro" id="IPR000210">
    <property type="entry name" value="BTB/POZ_dom"/>
</dbReference>
<feature type="region of interest" description="Disordered" evidence="1">
    <location>
        <begin position="569"/>
        <end position="589"/>
    </location>
</feature>
<feature type="compositionally biased region" description="Low complexity" evidence="1">
    <location>
        <begin position="578"/>
        <end position="589"/>
    </location>
</feature>
<gene>
    <name evidence="3" type="ORF">GYMLUDRAFT_245125</name>
</gene>
<feature type="compositionally biased region" description="Low complexity" evidence="1">
    <location>
        <begin position="128"/>
        <end position="138"/>
    </location>
</feature>
<name>A0A0D0B7H7_9AGAR</name>
<dbReference type="EMBL" id="KN834779">
    <property type="protein sequence ID" value="KIK59430.1"/>
    <property type="molecule type" value="Genomic_DNA"/>
</dbReference>
<dbReference type="AlphaFoldDB" id="A0A0D0B7H7"/>
<evidence type="ECO:0000313" key="4">
    <source>
        <dbReference type="Proteomes" id="UP000053593"/>
    </source>
</evidence>
<feature type="compositionally biased region" description="Acidic residues" evidence="1">
    <location>
        <begin position="204"/>
        <end position="214"/>
    </location>
</feature>
<feature type="region of interest" description="Disordered" evidence="1">
    <location>
        <begin position="466"/>
        <end position="501"/>
    </location>
</feature>
<feature type="compositionally biased region" description="Polar residues" evidence="1">
    <location>
        <begin position="216"/>
        <end position="227"/>
    </location>
</feature>
<dbReference type="HOGENOM" id="CLU_411630_0_0_1"/>
<feature type="compositionally biased region" description="Basic residues" evidence="1">
    <location>
        <begin position="29"/>
        <end position="43"/>
    </location>
</feature>
<feature type="compositionally biased region" description="Polar residues" evidence="1">
    <location>
        <begin position="184"/>
        <end position="194"/>
    </location>
</feature>
<feature type="compositionally biased region" description="Polar residues" evidence="1">
    <location>
        <begin position="532"/>
        <end position="547"/>
    </location>
</feature>
<feature type="region of interest" description="Disordered" evidence="1">
    <location>
        <begin position="532"/>
        <end position="551"/>
    </location>
</feature>
<evidence type="ECO:0000259" key="2">
    <source>
        <dbReference type="PROSITE" id="PS50097"/>
    </source>
</evidence>
<reference evidence="3 4" key="1">
    <citation type="submission" date="2014-04" db="EMBL/GenBank/DDBJ databases">
        <title>Evolutionary Origins and Diversification of the Mycorrhizal Mutualists.</title>
        <authorList>
            <consortium name="DOE Joint Genome Institute"/>
            <consortium name="Mycorrhizal Genomics Consortium"/>
            <person name="Kohler A."/>
            <person name="Kuo A."/>
            <person name="Nagy L.G."/>
            <person name="Floudas D."/>
            <person name="Copeland A."/>
            <person name="Barry K.W."/>
            <person name="Cichocki N."/>
            <person name="Veneault-Fourrey C."/>
            <person name="LaButti K."/>
            <person name="Lindquist E.A."/>
            <person name="Lipzen A."/>
            <person name="Lundell T."/>
            <person name="Morin E."/>
            <person name="Murat C."/>
            <person name="Riley R."/>
            <person name="Ohm R."/>
            <person name="Sun H."/>
            <person name="Tunlid A."/>
            <person name="Henrissat B."/>
            <person name="Grigoriev I.V."/>
            <person name="Hibbett D.S."/>
            <person name="Martin F."/>
        </authorList>
    </citation>
    <scope>NUCLEOTIDE SEQUENCE [LARGE SCALE GENOMIC DNA]</scope>
    <source>
        <strain evidence="3 4">FD-317 M1</strain>
    </source>
</reference>
<dbReference type="Proteomes" id="UP000053593">
    <property type="component" value="Unassembled WGS sequence"/>
</dbReference>
<feature type="compositionally biased region" description="Polar residues" evidence="1">
    <location>
        <begin position="84"/>
        <end position="93"/>
    </location>
</feature>
<organism evidence="3 4">
    <name type="scientific">Collybiopsis luxurians FD-317 M1</name>
    <dbReference type="NCBI Taxonomy" id="944289"/>
    <lineage>
        <taxon>Eukaryota</taxon>
        <taxon>Fungi</taxon>
        <taxon>Dikarya</taxon>
        <taxon>Basidiomycota</taxon>
        <taxon>Agaricomycotina</taxon>
        <taxon>Agaricomycetes</taxon>
        <taxon>Agaricomycetidae</taxon>
        <taxon>Agaricales</taxon>
        <taxon>Marasmiineae</taxon>
        <taxon>Omphalotaceae</taxon>
        <taxon>Collybiopsis</taxon>
        <taxon>Collybiopsis luxurians</taxon>
    </lineage>
</organism>
<dbReference type="PROSITE" id="PS50097">
    <property type="entry name" value="BTB"/>
    <property type="match status" value="1"/>
</dbReference>
<feature type="compositionally biased region" description="Low complexity" evidence="1">
    <location>
        <begin position="468"/>
        <end position="482"/>
    </location>
</feature>